<comment type="caution">
    <text evidence="1">The sequence shown here is derived from an EMBL/GenBank/DDBJ whole genome shotgun (WGS) entry which is preliminary data.</text>
</comment>
<dbReference type="EMBL" id="JACCCC010000001">
    <property type="protein sequence ID" value="NYE47372.1"/>
    <property type="molecule type" value="Genomic_DNA"/>
</dbReference>
<name>A0A852TWW4_9ACTN</name>
<accession>A0A852TWW4</accession>
<protein>
    <submittedName>
        <fullName evidence="1">Uncharacterized protein</fullName>
    </submittedName>
</protein>
<dbReference type="RefSeq" id="WP_179643330.1">
    <property type="nucleotide sequence ID" value="NZ_BAAAYY010000015.1"/>
</dbReference>
<keyword evidence="2" id="KW-1185">Reference proteome</keyword>
<dbReference type="Proteomes" id="UP000589036">
    <property type="component" value="Unassembled WGS sequence"/>
</dbReference>
<evidence type="ECO:0000313" key="2">
    <source>
        <dbReference type="Proteomes" id="UP000589036"/>
    </source>
</evidence>
<dbReference type="AlphaFoldDB" id="A0A852TWW4"/>
<sequence>MEATFRLARLVPFPPVYASVTVRVVPADGDEVEVGDEAFAWRLEAYGPHACYGAPYDADLIAEAEEGAHYALARLPAGVGPVRVQVVDVRERPVDTGPGQVKFAAAHAVWRALGHEPADPPTVTAGGEVVFP</sequence>
<gene>
    <name evidence="1" type="ORF">HDA32_002492</name>
</gene>
<evidence type="ECO:0000313" key="1">
    <source>
        <dbReference type="EMBL" id="NYE47372.1"/>
    </source>
</evidence>
<reference evidence="1 2" key="1">
    <citation type="submission" date="2020-07" db="EMBL/GenBank/DDBJ databases">
        <title>Sequencing the genomes of 1000 actinobacteria strains.</title>
        <authorList>
            <person name="Klenk H.-P."/>
        </authorList>
    </citation>
    <scope>NUCLEOTIDE SEQUENCE [LARGE SCALE GENOMIC DNA]</scope>
    <source>
        <strain evidence="1 2">CXB654</strain>
    </source>
</reference>
<proteinExistence type="predicted"/>
<organism evidence="1 2">
    <name type="scientific">Spinactinospora alkalitolerans</name>
    <dbReference type="NCBI Taxonomy" id="687207"/>
    <lineage>
        <taxon>Bacteria</taxon>
        <taxon>Bacillati</taxon>
        <taxon>Actinomycetota</taxon>
        <taxon>Actinomycetes</taxon>
        <taxon>Streptosporangiales</taxon>
        <taxon>Nocardiopsidaceae</taxon>
        <taxon>Spinactinospora</taxon>
    </lineage>
</organism>